<evidence type="ECO:0000256" key="2">
    <source>
        <dbReference type="ARBA" id="ARBA00008814"/>
    </source>
</evidence>
<protein>
    <submittedName>
        <fullName evidence="7">Iron complex transport system substrate-binding protein</fullName>
    </submittedName>
</protein>
<proteinExistence type="inferred from homology"/>
<dbReference type="GO" id="GO:1901678">
    <property type="term" value="P:iron coordination entity transport"/>
    <property type="evidence" value="ECO:0007669"/>
    <property type="project" value="UniProtKB-ARBA"/>
</dbReference>
<dbReference type="Gene3D" id="3.40.50.1980">
    <property type="entry name" value="Nitrogenase molybdenum iron protein domain"/>
    <property type="match status" value="2"/>
</dbReference>
<accession>A0A2P8DUL3</accession>
<organism evidence="7 8">
    <name type="scientific">Murinocardiopsis flavida</name>
    <dbReference type="NCBI Taxonomy" id="645275"/>
    <lineage>
        <taxon>Bacteria</taxon>
        <taxon>Bacillati</taxon>
        <taxon>Actinomycetota</taxon>
        <taxon>Actinomycetes</taxon>
        <taxon>Streptosporangiales</taxon>
        <taxon>Nocardiopsidaceae</taxon>
        <taxon>Murinocardiopsis</taxon>
    </lineage>
</organism>
<name>A0A2P8DUL3_9ACTN</name>
<evidence type="ECO:0000256" key="3">
    <source>
        <dbReference type="ARBA" id="ARBA00022448"/>
    </source>
</evidence>
<feature type="signal peptide" evidence="5">
    <location>
        <begin position="1"/>
        <end position="26"/>
    </location>
</feature>
<comment type="similarity">
    <text evidence="2">Belongs to the bacterial solute-binding protein 8 family.</text>
</comment>
<evidence type="ECO:0000259" key="6">
    <source>
        <dbReference type="PROSITE" id="PS50983"/>
    </source>
</evidence>
<dbReference type="PROSITE" id="PS51257">
    <property type="entry name" value="PROKAR_LIPOPROTEIN"/>
    <property type="match status" value="1"/>
</dbReference>
<gene>
    <name evidence="7" type="ORF">CLV63_101389</name>
</gene>
<evidence type="ECO:0000256" key="4">
    <source>
        <dbReference type="ARBA" id="ARBA00022729"/>
    </source>
</evidence>
<dbReference type="AlphaFoldDB" id="A0A2P8DUL3"/>
<dbReference type="Pfam" id="PF01497">
    <property type="entry name" value="Peripla_BP_2"/>
    <property type="match status" value="1"/>
</dbReference>
<dbReference type="PANTHER" id="PTHR30532:SF24">
    <property type="entry name" value="FERRIC ENTEROBACTIN-BINDING PERIPLASMIC PROTEIN FEPB"/>
    <property type="match status" value="1"/>
</dbReference>
<evidence type="ECO:0000313" key="8">
    <source>
        <dbReference type="Proteomes" id="UP000240542"/>
    </source>
</evidence>
<comment type="caution">
    <text evidence="7">The sequence shown here is derived from an EMBL/GenBank/DDBJ whole genome shotgun (WGS) entry which is preliminary data.</text>
</comment>
<feature type="chain" id="PRO_5015107526" evidence="5">
    <location>
        <begin position="27"/>
        <end position="332"/>
    </location>
</feature>
<dbReference type="RefSeq" id="WP_170134120.1">
    <property type="nucleotide sequence ID" value="NZ_PYGA01000001.1"/>
</dbReference>
<feature type="domain" description="Fe/B12 periplasmic-binding" evidence="6">
    <location>
        <begin position="59"/>
        <end position="332"/>
    </location>
</feature>
<reference evidence="7 8" key="1">
    <citation type="submission" date="2018-03" db="EMBL/GenBank/DDBJ databases">
        <title>Genomic Encyclopedia of Archaeal and Bacterial Type Strains, Phase II (KMG-II): from individual species to whole genera.</title>
        <authorList>
            <person name="Goeker M."/>
        </authorList>
    </citation>
    <scope>NUCLEOTIDE SEQUENCE [LARGE SCALE GENOMIC DNA]</scope>
    <source>
        <strain evidence="7 8">DSM 45312</strain>
    </source>
</reference>
<dbReference type="PANTHER" id="PTHR30532">
    <property type="entry name" value="IRON III DICITRATE-BINDING PERIPLASMIC PROTEIN"/>
    <property type="match status" value="1"/>
</dbReference>
<dbReference type="SUPFAM" id="SSF53807">
    <property type="entry name" value="Helical backbone' metal receptor"/>
    <property type="match status" value="1"/>
</dbReference>
<dbReference type="InterPro" id="IPR002491">
    <property type="entry name" value="ABC_transptr_periplasmic_BD"/>
</dbReference>
<sequence length="332" mass="35559">MRPAPRPTRRTARDLLALAACGTLLAACGAPAPEDRSGDWRFGDSGDGDVAVELPERPTRVVAYSGVAAALWDYGFEVVGVFGPVKGTGDDRAPQIGDVDTEKVEVLSETYGELGIERLAEVEPDLIVTHAYDDLLWYLPEDKTAQIEAVAPIAAIQVTGVESEKSLKKTADLAVALGVDAESPKIVAARDSFEDALAGLDDAVDANPDLRVTAVSANEADFFVGNAAASAELGLFTRHGVRFPETDAPVKDSFEQLSWEEADKYPTDLLLQDSRPGKVTPAELADIGTWRKLPAVEADQVGAWEVETPYSYDRYAGVVTRLAGEINDADRL</sequence>
<evidence type="ECO:0000256" key="5">
    <source>
        <dbReference type="SAM" id="SignalP"/>
    </source>
</evidence>
<keyword evidence="3" id="KW-0813">Transport</keyword>
<dbReference type="Proteomes" id="UP000240542">
    <property type="component" value="Unassembled WGS sequence"/>
</dbReference>
<evidence type="ECO:0000256" key="1">
    <source>
        <dbReference type="ARBA" id="ARBA00004196"/>
    </source>
</evidence>
<dbReference type="EMBL" id="PYGA01000001">
    <property type="protein sequence ID" value="PSL00910.1"/>
    <property type="molecule type" value="Genomic_DNA"/>
</dbReference>
<evidence type="ECO:0000313" key="7">
    <source>
        <dbReference type="EMBL" id="PSL00910.1"/>
    </source>
</evidence>
<comment type="subcellular location">
    <subcellularLocation>
        <location evidence="1">Cell envelope</location>
    </subcellularLocation>
</comment>
<dbReference type="PROSITE" id="PS50983">
    <property type="entry name" value="FE_B12_PBP"/>
    <property type="match status" value="1"/>
</dbReference>
<keyword evidence="8" id="KW-1185">Reference proteome</keyword>
<keyword evidence="4 5" id="KW-0732">Signal</keyword>
<dbReference type="GO" id="GO:0030288">
    <property type="term" value="C:outer membrane-bounded periplasmic space"/>
    <property type="evidence" value="ECO:0007669"/>
    <property type="project" value="TreeGrafter"/>
</dbReference>
<dbReference type="InterPro" id="IPR051313">
    <property type="entry name" value="Bact_iron-sidero_bind"/>
</dbReference>